<dbReference type="InterPro" id="IPR000462">
    <property type="entry name" value="CDP-OH_P_trans"/>
</dbReference>
<dbReference type="PANTHER" id="PTHR14269">
    <property type="entry name" value="CDP-DIACYLGLYCEROL--GLYCEROL-3-PHOSPHATE 3-PHOSPHATIDYLTRANSFERASE-RELATED"/>
    <property type="match status" value="1"/>
</dbReference>
<dbReference type="InterPro" id="IPR048254">
    <property type="entry name" value="CDP_ALCOHOL_P_TRANSF_CS"/>
</dbReference>
<protein>
    <submittedName>
        <fullName evidence="14">CDP-alcohol phosphatidyltransferase family protein</fullName>
    </submittedName>
</protein>
<proteinExistence type="inferred from homology"/>
<feature type="transmembrane region" description="Helical" evidence="13">
    <location>
        <begin position="144"/>
        <end position="164"/>
    </location>
</feature>
<keyword evidence="4 11" id="KW-0808">Transferase</keyword>
<evidence type="ECO:0000256" key="8">
    <source>
        <dbReference type="ARBA" id="ARBA00023136"/>
    </source>
</evidence>
<evidence type="ECO:0000256" key="12">
    <source>
        <dbReference type="SAM" id="MobiDB-lite"/>
    </source>
</evidence>
<dbReference type="InterPro" id="IPR043130">
    <property type="entry name" value="CDP-OH_PTrfase_TM_dom"/>
</dbReference>
<dbReference type="InterPro" id="IPR050324">
    <property type="entry name" value="CDP-alcohol_PTase-I"/>
</dbReference>
<dbReference type="InterPro" id="IPR004570">
    <property type="entry name" value="Phosphatidylglycerol_P_synth"/>
</dbReference>
<feature type="transmembrane region" description="Helical" evidence="13">
    <location>
        <begin position="115"/>
        <end position="132"/>
    </location>
</feature>
<evidence type="ECO:0000256" key="6">
    <source>
        <dbReference type="ARBA" id="ARBA00022989"/>
    </source>
</evidence>
<feature type="transmembrane region" description="Helical" evidence="13">
    <location>
        <begin position="84"/>
        <end position="103"/>
    </location>
</feature>
<evidence type="ECO:0000256" key="4">
    <source>
        <dbReference type="ARBA" id="ARBA00022679"/>
    </source>
</evidence>
<comment type="similarity">
    <text evidence="2 11">Belongs to the CDP-alcohol phosphatidyltransferase class-I family.</text>
</comment>
<dbReference type="PANTHER" id="PTHR14269:SF62">
    <property type="entry name" value="CDP-DIACYLGLYCEROL--GLYCEROL-3-PHOSPHATE 3-PHOSPHATIDYLTRANSFERASE 1, CHLOROPLASTIC"/>
    <property type="match status" value="1"/>
</dbReference>
<dbReference type="Gene3D" id="1.20.120.1760">
    <property type="match status" value="1"/>
</dbReference>
<reference evidence="15" key="1">
    <citation type="journal article" date="2019" name="Int. J. Syst. Evol. Microbiol.">
        <title>The Global Catalogue of Microorganisms (GCM) 10K type strain sequencing project: providing services to taxonomists for standard genome sequencing and annotation.</title>
        <authorList>
            <consortium name="The Broad Institute Genomics Platform"/>
            <consortium name="The Broad Institute Genome Sequencing Center for Infectious Disease"/>
            <person name="Wu L."/>
            <person name="Ma J."/>
        </authorList>
    </citation>
    <scope>NUCLEOTIDE SEQUENCE [LARGE SCALE GENOMIC DNA]</scope>
    <source>
        <strain evidence="15">IBRC-M 10908</strain>
    </source>
</reference>
<keyword evidence="9" id="KW-0594">Phospholipid biosynthesis</keyword>
<keyword evidence="3" id="KW-0444">Lipid biosynthesis</keyword>
<keyword evidence="6 13" id="KW-1133">Transmembrane helix</keyword>
<keyword evidence="7" id="KW-0443">Lipid metabolism</keyword>
<feature type="region of interest" description="Disordered" evidence="12">
    <location>
        <begin position="174"/>
        <end position="193"/>
    </location>
</feature>
<dbReference type="PROSITE" id="PS00379">
    <property type="entry name" value="CDP_ALCOHOL_P_TRANSF"/>
    <property type="match status" value="1"/>
</dbReference>
<sequence>MPNLVTLLRFALVLPITALILSGGHAVETALLTAVFGATDWVDGWLARRLGQVSRVGEALDPIADRVGIVCIAVALAAAGTVPWWSIAVFPAVDLVVAGVFAFRRREHELDVSRIGKLRTGIAMVGIVVAILGEAPGMESALTVGQVAIAAAALLHIVAGAGYLRHLLRPKDGDHGRHADRSDLAGVSVDGGL</sequence>
<keyword evidence="15" id="KW-1185">Reference proteome</keyword>
<accession>A0ABV8TU41</accession>
<feature type="compositionally biased region" description="Basic and acidic residues" evidence="12">
    <location>
        <begin position="174"/>
        <end position="183"/>
    </location>
</feature>
<evidence type="ECO:0000256" key="1">
    <source>
        <dbReference type="ARBA" id="ARBA00004141"/>
    </source>
</evidence>
<dbReference type="Proteomes" id="UP001595823">
    <property type="component" value="Unassembled WGS sequence"/>
</dbReference>
<dbReference type="EMBL" id="JBHSDK010000002">
    <property type="protein sequence ID" value="MFC4333992.1"/>
    <property type="molecule type" value="Genomic_DNA"/>
</dbReference>
<dbReference type="Pfam" id="PF01066">
    <property type="entry name" value="CDP-OH_P_transf"/>
    <property type="match status" value="1"/>
</dbReference>
<keyword evidence="5 13" id="KW-0812">Transmembrane</keyword>
<evidence type="ECO:0000256" key="2">
    <source>
        <dbReference type="ARBA" id="ARBA00010441"/>
    </source>
</evidence>
<evidence type="ECO:0000313" key="14">
    <source>
        <dbReference type="EMBL" id="MFC4333992.1"/>
    </source>
</evidence>
<keyword evidence="10" id="KW-1208">Phospholipid metabolism</keyword>
<organism evidence="14 15">
    <name type="scientific">Salininema proteolyticum</name>
    <dbReference type="NCBI Taxonomy" id="1607685"/>
    <lineage>
        <taxon>Bacteria</taxon>
        <taxon>Bacillati</taxon>
        <taxon>Actinomycetota</taxon>
        <taxon>Actinomycetes</taxon>
        <taxon>Glycomycetales</taxon>
        <taxon>Glycomycetaceae</taxon>
        <taxon>Salininema</taxon>
    </lineage>
</organism>
<name>A0ABV8TU41_9ACTN</name>
<keyword evidence="8 13" id="KW-0472">Membrane</keyword>
<evidence type="ECO:0000256" key="11">
    <source>
        <dbReference type="RuleBase" id="RU003750"/>
    </source>
</evidence>
<evidence type="ECO:0000256" key="7">
    <source>
        <dbReference type="ARBA" id="ARBA00023098"/>
    </source>
</evidence>
<evidence type="ECO:0000256" key="9">
    <source>
        <dbReference type="ARBA" id="ARBA00023209"/>
    </source>
</evidence>
<evidence type="ECO:0000256" key="5">
    <source>
        <dbReference type="ARBA" id="ARBA00022692"/>
    </source>
</evidence>
<evidence type="ECO:0000313" key="15">
    <source>
        <dbReference type="Proteomes" id="UP001595823"/>
    </source>
</evidence>
<evidence type="ECO:0000256" key="13">
    <source>
        <dbReference type="SAM" id="Phobius"/>
    </source>
</evidence>
<evidence type="ECO:0000256" key="3">
    <source>
        <dbReference type="ARBA" id="ARBA00022516"/>
    </source>
</evidence>
<gene>
    <name evidence="14" type="ORF">ACFPET_02125</name>
</gene>
<comment type="caution">
    <text evidence="14">The sequence shown here is derived from an EMBL/GenBank/DDBJ whole genome shotgun (WGS) entry which is preliminary data.</text>
</comment>
<dbReference type="PIRSF" id="PIRSF000847">
    <property type="entry name" value="Phos_ph_gly_syn"/>
    <property type="match status" value="1"/>
</dbReference>
<dbReference type="RefSeq" id="WP_380617729.1">
    <property type="nucleotide sequence ID" value="NZ_JBHSDK010000002.1"/>
</dbReference>
<comment type="subcellular location">
    <subcellularLocation>
        <location evidence="1">Membrane</location>
        <topology evidence="1">Multi-pass membrane protein</topology>
    </subcellularLocation>
</comment>
<evidence type="ECO:0000256" key="10">
    <source>
        <dbReference type="ARBA" id="ARBA00023264"/>
    </source>
</evidence>